<evidence type="ECO:0000259" key="2">
    <source>
        <dbReference type="Pfam" id="PF14727"/>
    </source>
</evidence>
<protein>
    <submittedName>
        <fullName evidence="4">PTHB1 N-terminus/PTHB1 C-terminus, putative</fullName>
    </submittedName>
</protein>
<dbReference type="InterPro" id="IPR028073">
    <property type="entry name" value="PHTB1_N_dom"/>
</dbReference>
<feature type="compositionally biased region" description="Pro residues" evidence="1">
    <location>
        <begin position="435"/>
        <end position="444"/>
    </location>
</feature>
<evidence type="ECO:0000256" key="1">
    <source>
        <dbReference type="SAM" id="MobiDB-lite"/>
    </source>
</evidence>
<dbReference type="Pfam" id="PF14727">
    <property type="entry name" value="PHTB1_N"/>
    <property type="match status" value="1"/>
</dbReference>
<dbReference type="Proteomes" id="UP000515908">
    <property type="component" value="Chromosome 06"/>
</dbReference>
<evidence type="ECO:0000313" key="5">
    <source>
        <dbReference type="Proteomes" id="UP000515908"/>
    </source>
</evidence>
<dbReference type="EMBL" id="LR877150">
    <property type="protein sequence ID" value="CAD2216315.1"/>
    <property type="molecule type" value="Genomic_DNA"/>
</dbReference>
<sequence>MGSLFQLRDFWFTSFPEEEFSSTAMTVGNVDNTGGDKIVVGSFQGHLRIISPSQERGEMQASDVLFEKKFDEPILQVECGPFEPVCDGVTENLLAVLFPRRLSLLRILRVGDAQRSGDGALDEFYYNCSPAFETTFDHSAYNFVSGNFGNAYYKMLCVQSLDGFLTFVDFNKVLYQRVLPPNQFLSPGPLAYCASKDCFLTCNSSMFLLCYGSYAYAAMGAGGTESVGKLSPTWAYNLGEDAVSIVSCNLQRGLREETIVVLCGYKLHVLDSKGSVITNRRLNAEAISMCFYKLPEVDYHNVVVGFLDSSISIFSDVTLEWSAKVSSGIPQCLTVNGFCGVEGMIVLLNADGRLSVSYLGTDPAEGTIIALESKAELYGDMCSELRKIDDELKETGDALQPMANIGAASRAPATSVADPAKEPPAPAAAAAAAAAPPPPPPPPAADGLELEFVNSSSIPSGDKLIVSLLVKLSNATLLGVLRGVEVYFRATEPIHCETEYKQIPHIEPGETVTIPVTVLCSDDKDHIVPSSLEVTAVALFKNTKTNEHVTSNASMIAPLSLVAKAVNPVKNPNFSIQINTDKSPAPSLVDLFPDMTAIGPVAPNVLSLEYVNGADVTILASKNAARFKIQGSTMEGLWLVSDELMRRLKTYYCEPNLVFTLPDDVPYADFCAVIETHVAVRKELQDANEEMEKAAVFSVRYRNDSFPTSVIATHRKWIPSKSYFVKVTSTSSVALTLLSAPDQGSVRPAPCSTAAPAFSACGCYCKIEKRSPPQMTLTR</sequence>
<dbReference type="InterPro" id="IPR055362">
    <property type="entry name" value="PTHB1_pf_dom"/>
</dbReference>
<proteinExistence type="predicted"/>
<dbReference type="AlphaFoldDB" id="A0A7G2CA43"/>
<dbReference type="InterPro" id="IPR026511">
    <property type="entry name" value="PTHB1"/>
</dbReference>
<feature type="domain" description="PTHB1 platform" evidence="3">
    <location>
        <begin position="558"/>
        <end position="653"/>
    </location>
</feature>
<feature type="domain" description="PTHB1 N-terminal" evidence="2">
    <location>
        <begin position="3"/>
        <end position="363"/>
    </location>
</feature>
<dbReference type="PANTHER" id="PTHR20991">
    <property type="entry name" value="PARATHYROID HORMONE-RESPONSIVE B1 GENE"/>
    <property type="match status" value="1"/>
</dbReference>
<reference evidence="4 5" key="1">
    <citation type="submission" date="2020-08" db="EMBL/GenBank/DDBJ databases">
        <authorList>
            <person name="Newling K."/>
            <person name="Davey J."/>
            <person name="Forrester S."/>
        </authorList>
    </citation>
    <scope>NUCLEOTIDE SEQUENCE [LARGE SCALE GENOMIC DNA]</scope>
    <source>
        <strain evidence="5">Crithidia deanei Carvalho (ATCC PRA-265)</strain>
    </source>
</reference>
<dbReference type="GO" id="GO:0016020">
    <property type="term" value="C:membrane"/>
    <property type="evidence" value="ECO:0007669"/>
    <property type="project" value="TreeGrafter"/>
</dbReference>
<dbReference type="PANTHER" id="PTHR20991:SF0">
    <property type="entry name" value="PROTEIN PTHB1"/>
    <property type="match status" value="1"/>
</dbReference>
<dbReference type="OrthoDB" id="10262646at2759"/>
<evidence type="ECO:0000313" key="4">
    <source>
        <dbReference type="EMBL" id="CAD2216315.1"/>
    </source>
</evidence>
<accession>A0A7G2CA43</accession>
<keyword evidence="5" id="KW-1185">Reference proteome</keyword>
<name>A0A7G2CA43_9TRYP</name>
<feature type="region of interest" description="Disordered" evidence="1">
    <location>
        <begin position="410"/>
        <end position="448"/>
    </location>
</feature>
<gene>
    <name evidence="4" type="ORF">ADEAN_000377700</name>
</gene>
<dbReference type="Pfam" id="PF23337">
    <property type="entry name" value="PTHB1_pf"/>
    <property type="match status" value="1"/>
</dbReference>
<dbReference type="VEuPathDB" id="TriTrypDB:ADEAN_000377700"/>
<dbReference type="GO" id="GO:0034464">
    <property type="term" value="C:BBSome"/>
    <property type="evidence" value="ECO:0007669"/>
    <property type="project" value="InterPro"/>
</dbReference>
<dbReference type="GO" id="GO:0060271">
    <property type="term" value="P:cilium assembly"/>
    <property type="evidence" value="ECO:0007669"/>
    <property type="project" value="TreeGrafter"/>
</dbReference>
<evidence type="ECO:0000259" key="3">
    <source>
        <dbReference type="Pfam" id="PF23337"/>
    </source>
</evidence>
<organism evidence="4 5">
    <name type="scientific">Angomonas deanei</name>
    <dbReference type="NCBI Taxonomy" id="59799"/>
    <lineage>
        <taxon>Eukaryota</taxon>
        <taxon>Discoba</taxon>
        <taxon>Euglenozoa</taxon>
        <taxon>Kinetoplastea</taxon>
        <taxon>Metakinetoplastina</taxon>
        <taxon>Trypanosomatida</taxon>
        <taxon>Trypanosomatidae</taxon>
        <taxon>Strigomonadinae</taxon>
        <taxon>Angomonas</taxon>
    </lineage>
</organism>